<gene>
    <name evidence="3" type="primary">ompR</name>
    <name evidence="3" type="ORF">SOCEGT47_030090</name>
</gene>
<dbReference type="Pfam" id="PF08327">
    <property type="entry name" value="AHSA1"/>
    <property type="match status" value="1"/>
</dbReference>
<evidence type="ECO:0000313" key="4">
    <source>
        <dbReference type="Proteomes" id="UP000295781"/>
    </source>
</evidence>
<proteinExistence type="inferred from homology"/>
<organism evidence="3 4">
    <name type="scientific">Sorangium cellulosum</name>
    <name type="common">Polyangium cellulosum</name>
    <dbReference type="NCBI Taxonomy" id="56"/>
    <lineage>
        <taxon>Bacteria</taxon>
        <taxon>Pseudomonadati</taxon>
        <taxon>Myxococcota</taxon>
        <taxon>Polyangia</taxon>
        <taxon>Polyangiales</taxon>
        <taxon>Polyangiaceae</taxon>
        <taxon>Sorangium</taxon>
    </lineage>
</organism>
<dbReference type="OrthoDB" id="9800600at2"/>
<evidence type="ECO:0000256" key="1">
    <source>
        <dbReference type="ARBA" id="ARBA00006817"/>
    </source>
</evidence>
<dbReference type="AlphaFoldDB" id="A0A4P2Q0S9"/>
<dbReference type="InterPro" id="IPR013538">
    <property type="entry name" value="ASHA1/2-like_C"/>
</dbReference>
<feature type="domain" description="Activator of Hsp90 ATPase homologue 1/2-like C-terminal" evidence="2">
    <location>
        <begin position="20"/>
        <end position="159"/>
    </location>
</feature>
<dbReference type="EMBL" id="CP012670">
    <property type="protein sequence ID" value="AUX22506.1"/>
    <property type="molecule type" value="Genomic_DNA"/>
</dbReference>
<protein>
    <submittedName>
        <fullName evidence="3">Transcriptional regulator</fullName>
    </submittedName>
</protein>
<dbReference type="InterPro" id="IPR023393">
    <property type="entry name" value="START-like_dom_sf"/>
</dbReference>
<evidence type="ECO:0000259" key="2">
    <source>
        <dbReference type="Pfam" id="PF08327"/>
    </source>
</evidence>
<dbReference type="RefSeq" id="WP_129347655.1">
    <property type="nucleotide sequence ID" value="NZ_CP012670.1"/>
</dbReference>
<dbReference type="Proteomes" id="UP000295781">
    <property type="component" value="Chromosome"/>
</dbReference>
<name>A0A4P2Q0S9_SORCE</name>
<evidence type="ECO:0000313" key="3">
    <source>
        <dbReference type="EMBL" id="AUX22506.1"/>
    </source>
</evidence>
<accession>A0A4P2Q0S9</accession>
<dbReference type="SUPFAM" id="SSF55961">
    <property type="entry name" value="Bet v1-like"/>
    <property type="match status" value="1"/>
</dbReference>
<sequence length="166" mass="18119">MTSSNQAAPATQSYDIYIKAAPQAIWDAITKPEWTRRYGYQGPAEYELRPGGAYRASASDAMISMGIQGTLVDGEVIEVDPPHRLVQTYRFLFSDEHRAEGSSRLTWEIAATASGFSRLTVTHELEGKPIMAAMVTSKFSESGTGGWGWILSDLKSLLETGKPLTG</sequence>
<comment type="similarity">
    <text evidence="1">Belongs to the AHA1 family.</text>
</comment>
<dbReference type="Gene3D" id="3.30.530.20">
    <property type="match status" value="1"/>
</dbReference>
<reference evidence="3 4" key="1">
    <citation type="submission" date="2015-09" db="EMBL/GenBank/DDBJ databases">
        <title>Sorangium comparison.</title>
        <authorList>
            <person name="Zaburannyi N."/>
            <person name="Bunk B."/>
            <person name="Overmann J."/>
            <person name="Mueller R."/>
        </authorList>
    </citation>
    <scope>NUCLEOTIDE SEQUENCE [LARGE SCALE GENOMIC DNA]</scope>
    <source>
        <strain evidence="3 4">So ceGT47</strain>
    </source>
</reference>